<dbReference type="InterPro" id="IPR022885">
    <property type="entry name" value="NDH1_su_D/H"/>
</dbReference>
<keyword evidence="6" id="KW-0472">Membrane</keyword>
<evidence type="ECO:0000256" key="1">
    <source>
        <dbReference type="ARBA" id="ARBA00005769"/>
    </source>
</evidence>
<dbReference type="GO" id="GO:0005886">
    <property type="term" value="C:plasma membrane"/>
    <property type="evidence" value="ECO:0007669"/>
    <property type="project" value="UniProtKB-SubCell"/>
</dbReference>
<dbReference type="KEGG" id="dbc:MFMK1_002051"/>
<dbReference type="SUPFAM" id="SSF56762">
    <property type="entry name" value="HydB/Nqo4-like"/>
    <property type="match status" value="1"/>
</dbReference>
<name>A0AAU0UM72_9FIRM</name>
<protein>
    <recommendedName>
        <fullName evidence="6">NADH-quinone oxidoreductase subunit D</fullName>
        <ecNumber evidence="6">7.1.1.-</ecNumber>
    </recommendedName>
    <alternativeName>
        <fullName evidence="6">NADH dehydrogenase I subunit D</fullName>
    </alternativeName>
    <alternativeName>
        <fullName evidence="6">NDH-1 subunit D</fullName>
    </alternativeName>
</protein>
<reference evidence="9 10" key="1">
    <citation type="submission" date="2023-04" db="EMBL/GenBank/DDBJ databases">
        <authorList>
            <person name="Hsu D."/>
        </authorList>
    </citation>
    <scope>NUCLEOTIDE SEQUENCE [LARGE SCALE GENOMIC DNA]</scope>
    <source>
        <strain evidence="9 10">MK1</strain>
    </source>
</reference>
<organism evidence="9 10">
    <name type="scientific">Metallumcola ferriviriculae</name>
    <dbReference type="NCBI Taxonomy" id="3039180"/>
    <lineage>
        <taxon>Bacteria</taxon>
        <taxon>Bacillati</taxon>
        <taxon>Bacillota</taxon>
        <taxon>Clostridia</taxon>
        <taxon>Neomoorellales</taxon>
        <taxon>Desulfitibacteraceae</taxon>
        <taxon>Metallumcola</taxon>
    </lineage>
</organism>
<keyword evidence="9" id="KW-0560">Oxidoreductase</keyword>
<keyword evidence="4 6" id="KW-1278">Translocase</keyword>
<comment type="catalytic activity">
    <reaction evidence="6">
        <text>a quinone + NADH + 5 H(+)(in) = a quinol + NAD(+) + 4 H(+)(out)</text>
        <dbReference type="Rhea" id="RHEA:57888"/>
        <dbReference type="ChEBI" id="CHEBI:15378"/>
        <dbReference type="ChEBI" id="CHEBI:24646"/>
        <dbReference type="ChEBI" id="CHEBI:57540"/>
        <dbReference type="ChEBI" id="CHEBI:57945"/>
        <dbReference type="ChEBI" id="CHEBI:132124"/>
    </reaction>
</comment>
<evidence type="ECO:0000313" key="9">
    <source>
        <dbReference type="EMBL" id="WRO22226.1"/>
    </source>
</evidence>
<evidence type="ECO:0000313" key="10">
    <source>
        <dbReference type="Proteomes" id="UP001329915"/>
    </source>
</evidence>
<comment type="subcellular location">
    <subcellularLocation>
        <location evidence="6">Cell membrane</location>
        <topology evidence="6">Peripheral membrane protein</topology>
        <orientation evidence="6">Cytoplasmic side</orientation>
    </subcellularLocation>
</comment>
<evidence type="ECO:0000256" key="2">
    <source>
        <dbReference type="ARBA" id="ARBA00022448"/>
    </source>
</evidence>
<keyword evidence="3 6" id="KW-0874">Quinone</keyword>
<keyword evidence="5 6" id="KW-0520">NAD</keyword>
<sequence>MAKAQDKILKTQEITLNMGPQHPSTHGVYRCILTLDGEYVTDLENVMGYLHRGMEKLAEDRTYTQFIPYTDRLDYLAAILNNVGYVQAVEKLLDIELPERVEYIRVIVSELQRIASHMVYIGSYALDLNGFTGWMYTFRDRERILDLFEMITGSRLTLNYPRIGGVSHDLTDEFMKGLQELVDDLPACFEEYDGLITGNEIFQSRTKGVGKLDAETAINYGITGPNLRASGYCFDLRKNQPYGIYDRFDFDIPTGENGDSYDRFIVRMEEMRQSLRIIKQAMKDIPEGEIMAKVPKVIKPKAGEAYHQIEGAKGWLGYYLVSDGTTKPYRNHIHSPSFVNLGVYPEIARGGNIQDAVVILASIDIVLGEVDR</sequence>
<accession>A0AAU0UM72</accession>
<dbReference type="RefSeq" id="WP_366921643.1">
    <property type="nucleotide sequence ID" value="NZ_CP121694.1"/>
</dbReference>
<feature type="domain" description="NADH-quinone oxidoreductase subunit D" evidence="8">
    <location>
        <begin position="127"/>
        <end position="301"/>
    </location>
</feature>
<keyword evidence="10" id="KW-1185">Reference proteome</keyword>
<dbReference type="PANTHER" id="PTHR11993:SF10">
    <property type="entry name" value="NADH DEHYDROGENASE [UBIQUINONE] IRON-SULFUR PROTEIN 2, MITOCHONDRIAL"/>
    <property type="match status" value="1"/>
</dbReference>
<evidence type="ECO:0000256" key="4">
    <source>
        <dbReference type="ARBA" id="ARBA00022967"/>
    </source>
</evidence>
<evidence type="ECO:0000259" key="8">
    <source>
        <dbReference type="Pfam" id="PF00346"/>
    </source>
</evidence>
<keyword evidence="2 6" id="KW-0813">Transport</keyword>
<dbReference type="GO" id="GO:0050136">
    <property type="term" value="F:NADH dehydrogenase (quinone) (non-electrogenic) activity"/>
    <property type="evidence" value="ECO:0007669"/>
    <property type="project" value="UniProtKB-UniRule"/>
</dbReference>
<comment type="function">
    <text evidence="6">NDH-1 shuttles electrons from NADH, via FMN and iron-sulfur (Fe-S) centers, to quinones in the respiratory chain. The immediate electron acceptor for the enzyme in this species is believed to be a menaquinone. Couples the redox reaction to proton translocation (for every two electrons transferred, four hydrogen ions are translocated across the cytoplasmic membrane), and thus conserves the redox energy in a proton gradient.</text>
</comment>
<gene>
    <name evidence="6" type="primary">nuoD</name>
    <name evidence="9" type="ORF">MFMK1_002051</name>
</gene>
<evidence type="ECO:0000256" key="5">
    <source>
        <dbReference type="ARBA" id="ARBA00023027"/>
    </source>
</evidence>
<dbReference type="PROSITE" id="PS00535">
    <property type="entry name" value="COMPLEX1_49K"/>
    <property type="match status" value="1"/>
</dbReference>
<comment type="subunit">
    <text evidence="6">NDH-1 is composed of 14 different subunits. Subunits NuoB, C, D, E, F, and G constitute the peripheral sector of the complex.</text>
</comment>
<proteinExistence type="inferred from homology"/>
<dbReference type="InterPro" id="IPR001135">
    <property type="entry name" value="NADH_Q_OxRdtase_suD"/>
</dbReference>
<evidence type="ECO:0000256" key="3">
    <source>
        <dbReference type="ARBA" id="ARBA00022719"/>
    </source>
</evidence>
<dbReference type="Pfam" id="PF00346">
    <property type="entry name" value="Complex1_49kDa"/>
    <property type="match status" value="1"/>
</dbReference>
<dbReference type="GO" id="GO:0051287">
    <property type="term" value="F:NAD binding"/>
    <property type="evidence" value="ECO:0007669"/>
    <property type="project" value="InterPro"/>
</dbReference>
<dbReference type="PANTHER" id="PTHR11993">
    <property type="entry name" value="NADH-UBIQUINONE OXIDOREDUCTASE 49 KDA SUBUNIT"/>
    <property type="match status" value="1"/>
</dbReference>
<evidence type="ECO:0000256" key="6">
    <source>
        <dbReference type="HAMAP-Rule" id="MF_01358"/>
    </source>
</evidence>
<dbReference type="NCBIfam" id="NF008974">
    <property type="entry name" value="PRK12322.1"/>
    <property type="match status" value="1"/>
</dbReference>
<dbReference type="AlphaFoldDB" id="A0AAU0UM72"/>
<dbReference type="GO" id="GO:0048038">
    <property type="term" value="F:quinone binding"/>
    <property type="evidence" value="ECO:0007669"/>
    <property type="project" value="UniProtKB-KW"/>
</dbReference>
<keyword evidence="6" id="KW-1003">Cell membrane</keyword>
<dbReference type="HAMAP" id="MF_01358">
    <property type="entry name" value="NDH1_NuoD"/>
    <property type="match status" value="1"/>
</dbReference>
<dbReference type="Gene3D" id="1.10.645.10">
    <property type="entry name" value="Cytochrome-c3 Hydrogenase, chain B"/>
    <property type="match status" value="1"/>
</dbReference>
<comment type="similarity">
    <text evidence="1 6 7">Belongs to the complex I 49 kDa subunit family.</text>
</comment>
<dbReference type="NCBIfam" id="NF004739">
    <property type="entry name" value="PRK06075.1"/>
    <property type="match status" value="1"/>
</dbReference>
<dbReference type="EMBL" id="CP121694">
    <property type="protein sequence ID" value="WRO22226.1"/>
    <property type="molecule type" value="Genomic_DNA"/>
</dbReference>
<evidence type="ECO:0000256" key="7">
    <source>
        <dbReference type="RuleBase" id="RU003685"/>
    </source>
</evidence>
<dbReference type="Proteomes" id="UP001329915">
    <property type="component" value="Chromosome"/>
</dbReference>
<dbReference type="InterPro" id="IPR014029">
    <property type="entry name" value="NADH_UbQ_OxRdtase_49kDa_CS"/>
</dbReference>
<dbReference type="EC" id="7.1.1.-" evidence="6"/>
<dbReference type="InterPro" id="IPR029014">
    <property type="entry name" value="NiFe-Hase_large"/>
</dbReference>